<gene>
    <name evidence="1" type="ORF">GEMMAAP_03065</name>
</gene>
<protein>
    <submittedName>
        <fullName evidence="1">Uncharacterized protein</fullName>
    </submittedName>
</protein>
<dbReference type="eggNOG" id="ENOG502ZKVZ">
    <property type="taxonomic scope" value="Bacteria"/>
</dbReference>
<reference evidence="1 2" key="1">
    <citation type="journal article" date="2014" name="Proc. Natl. Acad. Sci. U.S.A.">
        <title>Functional type 2 photosynthetic reaction centers found in the rare bacterial phylum Gemmatimonadetes.</title>
        <authorList>
            <person name="Zeng Y."/>
            <person name="Feng F."/>
            <person name="Medova H."/>
            <person name="Dean J."/>
            <person name="Koblizek M."/>
        </authorList>
    </citation>
    <scope>NUCLEOTIDE SEQUENCE [LARGE SCALE GENOMIC DNA]</scope>
    <source>
        <strain evidence="1 2">AP64</strain>
    </source>
</reference>
<reference evidence="1 2" key="2">
    <citation type="journal article" date="2016" name="Environ. Microbiol. Rep.">
        <title>Metagenomic evidence for the presence of phototrophic Gemmatimonadetes bacteria in diverse environments.</title>
        <authorList>
            <person name="Zeng Y."/>
            <person name="Baumbach J."/>
            <person name="Barbosa E.G."/>
            <person name="Azevedo V."/>
            <person name="Zhang C."/>
            <person name="Koblizek M."/>
        </authorList>
    </citation>
    <scope>NUCLEOTIDE SEQUENCE [LARGE SCALE GENOMIC DNA]</scope>
    <source>
        <strain evidence="1 2">AP64</strain>
    </source>
</reference>
<dbReference type="EMBL" id="CP011454">
    <property type="protein sequence ID" value="AMW04094.1"/>
    <property type="molecule type" value="Genomic_DNA"/>
</dbReference>
<evidence type="ECO:0000313" key="2">
    <source>
        <dbReference type="Proteomes" id="UP000076404"/>
    </source>
</evidence>
<keyword evidence="2" id="KW-1185">Reference proteome</keyword>
<dbReference type="AlphaFoldDB" id="A0A143BI51"/>
<accession>A0A143BI51</accession>
<evidence type="ECO:0000313" key="1">
    <source>
        <dbReference type="EMBL" id="AMW04094.1"/>
    </source>
</evidence>
<proteinExistence type="predicted"/>
<dbReference type="Proteomes" id="UP000076404">
    <property type="component" value="Chromosome"/>
</dbReference>
<sequence>MPMFKFFLALLVGLAIGYGYGWKDAQQHEKNVAERVIERIGGETRERMGNDVDTRYGTGDSK</sequence>
<dbReference type="KEGG" id="gph:GEMMAAP_03065"/>
<organism evidence="1 2">
    <name type="scientific">Gemmatimonas phototrophica</name>
    <dbReference type="NCBI Taxonomy" id="1379270"/>
    <lineage>
        <taxon>Bacteria</taxon>
        <taxon>Pseudomonadati</taxon>
        <taxon>Gemmatimonadota</taxon>
        <taxon>Gemmatimonadia</taxon>
        <taxon>Gemmatimonadales</taxon>
        <taxon>Gemmatimonadaceae</taxon>
        <taxon>Gemmatimonas</taxon>
    </lineage>
</organism>
<name>A0A143BI51_9BACT</name>